<name>A0A0B0EEQ7_9BACT</name>
<organism evidence="1 2">
    <name type="scientific">Candidatus Scalindua brodae</name>
    <dbReference type="NCBI Taxonomy" id="237368"/>
    <lineage>
        <taxon>Bacteria</taxon>
        <taxon>Pseudomonadati</taxon>
        <taxon>Planctomycetota</taxon>
        <taxon>Candidatus Brocadiia</taxon>
        <taxon>Candidatus Brocadiales</taxon>
        <taxon>Candidatus Scalinduaceae</taxon>
        <taxon>Candidatus Scalindua</taxon>
    </lineage>
</organism>
<accession>A0A0B0EEQ7</accession>
<dbReference type="EMBL" id="JRYO01000255">
    <property type="protein sequence ID" value="KHE90566.1"/>
    <property type="molecule type" value="Genomic_DNA"/>
</dbReference>
<dbReference type="AlphaFoldDB" id="A0A0B0EEQ7"/>
<comment type="caution">
    <text evidence="1">The sequence shown here is derived from an EMBL/GenBank/DDBJ whole genome shotgun (WGS) entry which is preliminary data.</text>
</comment>
<gene>
    <name evidence="1" type="ORF">SCABRO_03673</name>
</gene>
<evidence type="ECO:0000313" key="1">
    <source>
        <dbReference type="EMBL" id="KHE90566.1"/>
    </source>
</evidence>
<reference evidence="1 2" key="1">
    <citation type="submission" date="2014-10" db="EMBL/GenBank/DDBJ databases">
        <title>Draft genome of anammox bacterium scalindua brodae, obtained using differential coverage binning of sequence data from two enrichment reactors.</title>
        <authorList>
            <person name="Speth D.R."/>
            <person name="Russ L."/>
            <person name="Kartal B."/>
            <person name="Op den Camp H.J."/>
            <person name="Dutilh B.E."/>
            <person name="Jetten M.S."/>
        </authorList>
    </citation>
    <scope>NUCLEOTIDE SEQUENCE [LARGE SCALE GENOMIC DNA]</scope>
    <source>
        <strain evidence="1">RU1</strain>
    </source>
</reference>
<evidence type="ECO:0000313" key="2">
    <source>
        <dbReference type="Proteomes" id="UP000030652"/>
    </source>
</evidence>
<proteinExistence type="predicted"/>
<dbReference type="Proteomes" id="UP000030652">
    <property type="component" value="Unassembled WGS sequence"/>
</dbReference>
<protein>
    <submittedName>
        <fullName evidence="1">Uncharacterized protein</fullName>
    </submittedName>
</protein>
<dbReference type="eggNOG" id="ENOG5033AXM">
    <property type="taxonomic scope" value="Bacteria"/>
</dbReference>
<sequence length="124" mass="13916">MEPVALSETLSRFILKEKYIRANNTVRHAALMPNKNDEVSVFRISGITDNEVWDIGDREVATKQGKPIFGRADIIASIVISKELKIIPTEPPEKHADITGWPVGRSEQKQIALELAAELVFHKK</sequence>